<dbReference type="SUPFAM" id="SSF89082">
    <property type="entry name" value="Antibiotic binding domain of TipA-like multidrug resistance regulators"/>
    <property type="match status" value="1"/>
</dbReference>
<keyword evidence="8" id="KW-1185">Reference proteome</keyword>
<dbReference type="InterPro" id="IPR009061">
    <property type="entry name" value="DNA-bd_dom_put_sf"/>
</dbReference>
<sequence>MAETGPGRGGVLTVGRVAELLGVSVRTLHHWESLGLLSASRTAGGYRTYGPDEVARLQRVVRYRELGVPLAVVAELLDDGSPSGGLDALRRQRAELLDRLDRTRDALEAVDQLIDATERGTTLSSQEQAALFGADWDPSWPGQARERWGGSPQWRQHAERAADRAFADWAALAARVEALEADLAAAFRAGTAPGSERAAELAERHRASVAEHVDCTYAVHVCLARGYVDDPRFREHYDRREPGLATWLRAVVAENARAHGVDPATAVWE</sequence>
<keyword evidence="5" id="KW-0175">Coiled coil</keyword>
<dbReference type="CDD" id="cd01106">
    <property type="entry name" value="HTH_TipAL-Mta"/>
    <property type="match status" value="1"/>
</dbReference>
<dbReference type="Pfam" id="PF07739">
    <property type="entry name" value="TipAS"/>
    <property type="match status" value="1"/>
</dbReference>
<protein>
    <submittedName>
        <fullName evidence="7">MerR family transcriptional regulator</fullName>
    </submittedName>
</protein>
<evidence type="ECO:0000256" key="4">
    <source>
        <dbReference type="ARBA" id="ARBA00023163"/>
    </source>
</evidence>
<accession>A0ABV4I598</accession>
<dbReference type="PROSITE" id="PS00552">
    <property type="entry name" value="HTH_MERR_1"/>
    <property type="match status" value="1"/>
</dbReference>
<evidence type="ECO:0000313" key="8">
    <source>
        <dbReference type="Proteomes" id="UP001566476"/>
    </source>
</evidence>
<reference evidence="7 8" key="1">
    <citation type="submission" date="2024-07" db="EMBL/GenBank/DDBJ databases">
        <authorList>
            <person name="Thanompreechachai J."/>
            <person name="Duangmal K."/>
        </authorList>
    </citation>
    <scope>NUCLEOTIDE SEQUENCE [LARGE SCALE GENOMIC DNA]</scope>
    <source>
        <strain evidence="7 8">TBRC 1896</strain>
    </source>
</reference>
<dbReference type="InterPro" id="IPR047057">
    <property type="entry name" value="MerR_fam"/>
</dbReference>
<dbReference type="EMBL" id="JBGGTQ010000008">
    <property type="protein sequence ID" value="MEZ0493865.1"/>
    <property type="molecule type" value="Genomic_DNA"/>
</dbReference>
<dbReference type="PROSITE" id="PS50937">
    <property type="entry name" value="HTH_MERR_2"/>
    <property type="match status" value="1"/>
</dbReference>
<dbReference type="Gene3D" id="1.10.490.50">
    <property type="entry name" value="Antibiotic binding domain of TipA-like multidrug resistance regulators"/>
    <property type="match status" value="1"/>
</dbReference>
<keyword evidence="1" id="KW-0678">Repressor</keyword>
<dbReference type="PANTHER" id="PTHR30204">
    <property type="entry name" value="REDOX-CYCLING DRUG-SENSING TRANSCRIPTIONAL ACTIVATOR SOXR"/>
    <property type="match status" value="1"/>
</dbReference>
<evidence type="ECO:0000256" key="1">
    <source>
        <dbReference type="ARBA" id="ARBA00022491"/>
    </source>
</evidence>
<dbReference type="SUPFAM" id="SSF46955">
    <property type="entry name" value="Putative DNA-binding domain"/>
    <property type="match status" value="1"/>
</dbReference>
<gene>
    <name evidence="7" type="ORF">AB2L28_16630</name>
</gene>
<comment type="caution">
    <text evidence="7">The sequence shown here is derived from an EMBL/GenBank/DDBJ whole genome shotgun (WGS) entry which is preliminary data.</text>
</comment>
<dbReference type="InterPro" id="IPR000551">
    <property type="entry name" value="MerR-type_HTH_dom"/>
</dbReference>
<name>A0ABV4I598_9ACTN</name>
<dbReference type="Proteomes" id="UP001566476">
    <property type="component" value="Unassembled WGS sequence"/>
</dbReference>
<feature type="coiled-coil region" evidence="5">
    <location>
        <begin position="86"/>
        <end position="113"/>
    </location>
</feature>
<dbReference type="SMART" id="SM00422">
    <property type="entry name" value="HTH_MERR"/>
    <property type="match status" value="1"/>
</dbReference>
<evidence type="ECO:0000259" key="6">
    <source>
        <dbReference type="PROSITE" id="PS50937"/>
    </source>
</evidence>
<evidence type="ECO:0000256" key="2">
    <source>
        <dbReference type="ARBA" id="ARBA00023015"/>
    </source>
</evidence>
<evidence type="ECO:0000313" key="7">
    <source>
        <dbReference type="EMBL" id="MEZ0493865.1"/>
    </source>
</evidence>
<organism evidence="7 8">
    <name type="scientific">Kineococcus mangrovi</name>
    <dbReference type="NCBI Taxonomy" id="1660183"/>
    <lineage>
        <taxon>Bacteria</taxon>
        <taxon>Bacillati</taxon>
        <taxon>Actinomycetota</taxon>
        <taxon>Actinomycetes</taxon>
        <taxon>Kineosporiales</taxon>
        <taxon>Kineosporiaceae</taxon>
        <taxon>Kineococcus</taxon>
    </lineage>
</organism>
<dbReference type="RefSeq" id="WP_370720103.1">
    <property type="nucleotide sequence ID" value="NZ_JBGGTQ010000008.1"/>
</dbReference>
<dbReference type="InterPro" id="IPR012925">
    <property type="entry name" value="TipAS_dom"/>
</dbReference>
<dbReference type="PANTHER" id="PTHR30204:SF69">
    <property type="entry name" value="MERR-FAMILY TRANSCRIPTIONAL REGULATOR"/>
    <property type="match status" value="1"/>
</dbReference>
<keyword evidence="2" id="KW-0805">Transcription regulation</keyword>
<evidence type="ECO:0000256" key="3">
    <source>
        <dbReference type="ARBA" id="ARBA00023125"/>
    </source>
</evidence>
<dbReference type="InterPro" id="IPR036244">
    <property type="entry name" value="TipA-like_antibiotic-bd"/>
</dbReference>
<keyword evidence="3" id="KW-0238">DNA-binding</keyword>
<dbReference type="Pfam" id="PF13411">
    <property type="entry name" value="MerR_1"/>
    <property type="match status" value="1"/>
</dbReference>
<proteinExistence type="predicted"/>
<dbReference type="PRINTS" id="PR00040">
    <property type="entry name" value="HTHMERR"/>
</dbReference>
<dbReference type="Gene3D" id="1.10.1660.10">
    <property type="match status" value="1"/>
</dbReference>
<keyword evidence="4" id="KW-0804">Transcription</keyword>
<feature type="domain" description="HTH merR-type" evidence="6">
    <location>
        <begin position="11"/>
        <end position="79"/>
    </location>
</feature>
<evidence type="ECO:0000256" key="5">
    <source>
        <dbReference type="SAM" id="Coils"/>
    </source>
</evidence>